<dbReference type="FunFam" id="2.30.42.10:FF:000063">
    <property type="entry name" value="Peptidase, S41 family"/>
    <property type="match status" value="1"/>
</dbReference>
<evidence type="ECO:0000256" key="4">
    <source>
        <dbReference type="ARBA" id="ARBA00022825"/>
    </source>
</evidence>
<comment type="caution">
    <text evidence="8">The sequence shown here is derived from an EMBL/GenBank/DDBJ whole genome shotgun (WGS) entry which is preliminary data.</text>
</comment>
<evidence type="ECO:0000256" key="2">
    <source>
        <dbReference type="ARBA" id="ARBA00022670"/>
    </source>
</evidence>
<dbReference type="FunFam" id="3.90.226.10:FF:000029">
    <property type="entry name" value="Peptidase, S41 family"/>
    <property type="match status" value="1"/>
</dbReference>
<keyword evidence="3 5" id="KW-0378">Hydrolase</keyword>
<dbReference type="Pfam" id="PF03572">
    <property type="entry name" value="Peptidase_S41"/>
    <property type="match status" value="1"/>
</dbReference>
<evidence type="ECO:0000256" key="3">
    <source>
        <dbReference type="ARBA" id="ARBA00022801"/>
    </source>
</evidence>
<dbReference type="PROSITE" id="PS50106">
    <property type="entry name" value="PDZ"/>
    <property type="match status" value="1"/>
</dbReference>
<name>A0A1E3W3Z5_9HYPH</name>
<reference evidence="8 9" key="1">
    <citation type="journal article" date="2016" name="Environ. Microbiol.">
        <title>New Methyloceanibacter diversity from North Sea sediments includes methanotroph containing solely the soluble methane monooxygenase.</title>
        <authorList>
            <person name="Vekeman B."/>
            <person name="Kerckhof F.M."/>
            <person name="Cremers G."/>
            <person name="de Vos P."/>
            <person name="Vandamme P."/>
            <person name="Boon N."/>
            <person name="Op den Camp H.J."/>
            <person name="Heylen K."/>
        </authorList>
    </citation>
    <scope>NUCLEOTIDE SEQUENCE [LARGE SCALE GENOMIC DNA]</scope>
    <source>
        <strain evidence="8 9">R-67174</strain>
    </source>
</reference>
<dbReference type="InterPro" id="IPR055210">
    <property type="entry name" value="CtpA/B_N"/>
</dbReference>
<dbReference type="NCBIfam" id="TIGR00225">
    <property type="entry name" value="prc"/>
    <property type="match status" value="1"/>
</dbReference>
<dbReference type="EMBL" id="LPWG01000005">
    <property type="protein sequence ID" value="ODS00535.1"/>
    <property type="molecule type" value="Genomic_DNA"/>
</dbReference>
<dbReference type="InterPro" id="IPR004447">
    <property type="entry name" value="Peptidase_S41A"/>
</dbReference>
<organism evidence="8 9">
    <name type="scientific">Methyloceanibacter methanicus</name>
    <dbReference type="NCBI Taxonomy" id="1774968"/>
    <lineage>
        <taxon>Bacteria</taxon>
        <taxon>Pseudomonadati</taxon>
        <taxon>Pseudomonadota</taxon>
        <taxon>Alphaproteobacteria</taxon>
        <taxon>Hyphomicrobiales</taxon>
        <taxon>Hyphomicrobiaceae</taxon>
        <taxon>Methyloceanibacter</taxon>
    </lineage>
</organism>
<dbReference type="InterPro" id="IPR036034">
    <property type="entry name" value="PDZ_sf"/>
</dbReference>
<protein>
    <submittedName>
        <fullName evidence="8">Peptidase S41</fullName>
    </submittedName>
</protein>
<dbReference type="SUPFAM" id="SSF50156">
    <property type="entry name" value="PDZ domain-like"/>
    <property type="match status" value="1"/>
</dbReference>
<dbReference type="Proteomes" id="UP000094501">
    <property type="component" value="Unassembled WGS sequence"/>
</dbReference>
<dbReference type="InterPro" id="IPR029045">
    <property type="entry name" value="ClpP/crotonase-like_dom_sf"/>
</dbReference>
<dbReference type="InterPro" id="IPR005151">
    <property type="entry name" value="Tail-specific_protease"/>
</dbReference>
<keyword evidence="9" id="KW-1185">Reference proteome</keyword>
<comment type="similarity">
    <text evidence="1 5">Belongs to the peptidase S41A family.</text>
</comment>
<keyword evidence="2 5" id="KW-0645">Protease</keyword>
<dbReference type="GO" id="GO:0007165">
    <property type="term" value="P:signal transduction"/>
    <property type="evidence" value="ECO:0007669"/>
    <property type="project" value="TreeGrafter"/>
</dbReference>
<dbReference type="GO" id="GO:0008236">
    <property type="term" value="F:serine-type peptidase activity"/>
    <property type="evidence" value="ECO:0007669"/>
    <property type="project" value="UniProtKB-KW"/>
</dbReference>
<evidence type="ECO:0000256" key="6">
    <source>
        <dbReference type="SAM" id="MobiDB-lite"/>
    </source>
</evidence>
<dbReference type="Pfam" id="PF22694">
    <property type="entry name" value="CtpB_N-like"/>
    <property type="match status" value="1"/>
</dbReference>
<gene>
    <name evidence="8" type="ORF">AUC68_14875</name>
</gene>
<dbReference type="SUPFAM" id="SSF52096">
    <property type="entry name" value="ClpP/crotonase"/>
    <property type="match status" value="1"/>
</dbReference>
<dbReference type="InterPro" id="IPR001478">
    <property type="entry name" value="PDZ"/>
</dbReference>
<dbReference type="SMART" id="SM00228">
    <property type="entry name" value="PDZ"/>
    <property type="match status" value="1"/>
</dbReference>
<dbReference type="Gene3D" id="2.30.42.10">
    <property type="match status" value="1"/>
</dbReference>
<evidence type="ECO:0000256" key="5">
    <source>
        <dbReference type="RuleBase" id="RU004404"/>
    </source>
</evidence>
<keyword evidence="4 5" id="KW-0720">Serine protease</keyword>
<feature type="region of interest" description="Disordered" evidence="6">
    <location>
        <begin position="378"/>
        <end position="419"/>
    </location>
</feature>
<feature type="domain" description="PDZ" evidence="7">
    <location>
        <begin position="91"/>
        <end position="159"/>
    </location>
</feature>
<dbReference type="PANTHER" id="PTHR32060:SF30">
    <property type="entry name" value="CARBOXY-TERMINAL PROCESSING PROTEASE CTPA"/>
    <property type="match status" value="1"/>
</dbReference>
<feature type="compositionally biased region" description="Basic and acidic residues" evidence="6">
    <location>
        <begin position="388"/>
        <end position="398"/>
    </location>
</feature>
<proteinExistence type="inferred from homology"/>
<dbReference type="CDD" id="cd07560">
    <property type="entry name" value="Peptidase_S41_CPP"/>
    <property type="match status" value="1"/>
</dbReference>
<dbReference type="Pfam" id="PF13180">
    <property type="entry name" value="PDZ_2"/>
    <property type="match status" value="1"/>
</dbReference>
<dbReference type="STRING" id="1774968.AUC68_14875"/>
<accession>A0A1E3W3Z5</accession>
<dbReference type="GO" id="GO:0004175">
    <property type="term" value="F:endopeptidase activity"/>
    <property type="evidence" value="ECO:0007669"/>
    <property type="project" value="TreeGrafter"/>
</dbReference>
<dbReference type="CDD" id="cd06782">
    <property type="entry name" value="cpPDZ_CPP-like"/>
    <property type="match status" value="1"/>
</dbReference>
<dbReference type="AlphaFoldDB" id="A0A1E3W3Z5"/>
<evidence type="ECO:0000256" key="1">
    <source>
        <dbReference type="ARBA" id="ARBA00009179"/>
    </source>
</evidence>
<dbReference type="GO" id="GO:0006508">
    <property type="term" value="P:proteolysis"/>
    <property type="evidence" value="ECO:0007669"/>
    <property type="project" value="UniProtKB-KW"/>
</dbReference>
<dbReference type="PANTHER" id="PTHR32060">
    <property type="entry name" value="TAIL-SPECIFIC PROTEASE"/>
    <property type="match status" value="1"/>
</dbReference>
<dbReference type="Gene3D" id="3.90.226.10">
    <property type="entry name" value="2-enoyl-CoA Hydratase, Chain A, domain 1"/>
    <property type="match status" value="1"/>
</dbReference>
<dbReference type="SMART" id="SM00245">
    <property type="entry name" value="TSPc"/>
    <property type="match status" value="1"/>
</dbReference>
<dbReference type="Gene3D" id="3.30.750.44">
    <property type="match status" value="1"/>
</dbReference>
<sequence length="449" mass="48812">MMRKSEYALWALLVVAVIAAGTTMVSLARSPSASAANSEIYKQLDLFGEVLERVRADYVEEPKDAKLIESAINGMLTALDPHSAYLNPKHFRDMQVQTRGEFGGLGIEVTMENGVVKVVSPIEDTPAARAGLMSGDLITHLDKEQILGLTLQEAVEKMRGPVNSPIMLTIVREGVEDPFEVKVVRDMIHINPVKYNAEGDDVGYIRITTFNEQTTENLVKAVNDLEKQLGSNLKGYIIDLRNNPGALLDQAISVSDSFLDQGSIVLTRGRNLEETQRSNARKGDITDGQKIVVLINGGSASASEIVAGALQDHKRATVIGTRSFGKGSVQTIIPLGSSGALRLTTARYYTPSGRSIQAKGIDPEILVEEELPEELKKKQDVLGTRGEANLRGHLKNEATEEAEEEKSGSSSYVPEDKEKDTQLNYALDILRGIKSVDDAALKQKAEAAN</sequence>
<dbReference type="GO" id="GO:0030288">
    <property type="term" value="C:outer membrane-bounded periplasmic space"/>
    <property type="evidence" value="ECO:0007669"/>
    <property type="project" value="TreeGrafter"/>
</dbReference>
<evidence type="ECO:0000313" key="8">
    <source>
        <dbReference type="EMBL" id="ODS00535.1"/>
    </source>
</evidence>
<evidence type="ECO:0000259" key="7">
    <source>
        <dbReference type="PROSITE" id="PS50106"/>
    </source>
</evidence>
<evidence type="ECO:0000313" key="9">
    <source>
        <dbReference type="Proteomes" id="UP000094501"/>
    </source>
</evidence>